<accession>X1U527</accession>
<gene>
    <name evidence="1" type="ORF">S12H4_53026</name>
</gene>
<reference evidence="1" key="1">
    <citation type="journal article" date="2014" name="Front. Microbiol.">
        <title>High frequency of phylogenetically diverse reductive dehalogenase-homologous genes in deep subseafloor sedimentary metagenomes.</title>
        <authorList>
            <person name="Kawai M."/>
            <person name="Futagami T."/>
            <person name="Toyoda A."/>
            <person name="Takaki Y."/>
            <person name="Nishi S."/>
            <person name="Hori S."/>
            <person name="Arai W."/>
            <person name="Tsubouchi T."/>
            <person name="Morono Y."/>
            <person name="Uchiyama I."/>
            <person name="Ito T."/>
            <person name="Fujiyama A."/>
            <person name="Inagaki F."/>
            <person name="Takami H."/>
        </authorList>
    </citation>
    <scope>NUCLEOTIDE SEQUENCE</scope>
    <source>
        <strain evidence="1">Expedition CK06-06</strain>
    </source>
</reference>
<dbReference type="Gene3D" id="1.50.10.20">
    <property type="match status" value="1"/>
</dbReference>
<feature type="non-terminal residue" evidence="1">
    <location>
        <position position="236"/>
    </location>
</feature>
<protein>
    <recommendedName>
        <fullName evidence="2">Squalene cyclase C-terminal domain-containing protein</fullName>
    </recommendedName>
</protein>
<comment type="caution">
    <text evidence="1">The sequence shown here is derived from an EMBL/GenBank/DDBJ whole genome shotgun (WGS) entry which is preliminary data.</text>
</comment>
<feature type="non-terminal residue" evidence="1">
    <location>
        <position position="1"/>
    </location>
</feature>
<name>X1U527_9ZZZZ</name>
<evidence type="ECO:0008006" key="2">
    <source>
        <dbReference type="Google" id="ProtNLM"/>
    </source>
</evidence>
<organism evidence="1">
    <name type="scientific">marine sediment metagenome</name>
    <dbReference type="NCBI Taxonomy" id="412755"/>
    <lineage>
        <taxon>unclassified sequences</taxon>
        <taxon>metagenomes</taxon>
        <taxon>ecological metagenomes</taxon>
    </lineage>
</organism>
<sequence>DESLLSAIQVAVPETTAADIAASAKSMWDVRVERLGGGNADLTEKGTATGYAEWERDRAGATHALIPYWIELAVKATLALDSYYPDGDINYSLQADEMVDVLFTCVDAEGYFSSSDSNQKEYIVGLTGAIEASAETGLHIEEANSLKSILLALQETNGSWAYYGGTVDAASGAAQSTAYAIMALFAQGDEAAMTAAFNAADWLVDTQNDGWHSEGEGSAEVTEVDSECAWALYHAG</sequence>
<proteinExistence type="predicted"/>
<dbReference type="EMBL" id="BARW01033709">
    <property type="protein sequence ID" value="GAJ12668.1"/>
    <property type="molecule type" value="Genomic_DNA"/>
</dbReference>
<dbReference type="InterPro" id="IPR008930">
    <property type="entry name" value="Terpenoid_cyclase/PrenylTrfase"/>
</dbReference>
<dbReference type="SUPFAM" id="SSF48239">
    <property type="entry name" value="Terpenoid cyclases/Protein prenyltransferases"/>
    <property type="match status" value="1"/>
</dbReference>
<dbReference type="AlphaFoldDB" id="X1U527"/>
<evidence type="ECO:0000313" key="1">
    <source>
        <dbReference type="EMBL" id="GAJ12668.1"/>
    </source>
</evidence>